<keyword evidence="3" id="KW-1185">Reference proteome</keyword>
<accession>A0A1A9W406</accession>
<feature type="transmembrane region" description="Helical" evidence="1">
    <location>
        <begin position="12"/>
        <end position="31"/>
    </location>
</feature>
<proteinExistence type="predicted"/>
<reference evidence="3" key="1">
    <citation type="submission" date="2014-03" db="EMBL/GenBank/DDBJ databases">
        <authorList>
            <person name="Aksoy S."/>
            <person name="Warren W."/>
            <person name="Wilson R.K."/>
        </authorList>
    </citation>
    <scope>NUCLEOTIDE SEQUENCE [LARGE SCALE GENOMIC DNA]</scope>
    <source>
        <strain evidence="3">IAEA</strain>
    </source>
</reference>
<dbReference type="AlphaFoldDB" id="A0A1A9W406"/>
<protein>
    <submittedName>
        <fullName evidence="2">Uncharacterized protein</fullName>
    </submittedName>
</protein>
<sequence>MYVIICLFVHQHQSNNFFTILFVILVTRIYVNHRTFDKCKIQSVHRELLSSALVFAYDCKKLLVILTSSSIEPKITKISGSGHSGVAAKFLVIFVIGKRLSSYVHDLNQISLNCNKIFYWVYWDSNTSRILTRPIELMKYFSVLYVVGQTSHWLLLLPFMLTRLAMLGFAVVDAISDNLISMGTRVSVNFYRDKATGGGSGGI</sequence>
<organism evidence="2 3">
    <name type="scientific">Glossina brevipalpis</name>
    <dbReference type="NCBI Taxonomy" id="37001"/>
    <lineage>
        <taxon>Eukaryota</taxon>
        <taxon>Metazoa</taxon>
        <taxon>Ecdysozoa</taxon>
        <taxon>Arthropoda</taxon>
        <taxon>Hexapoda</taxon>
        <taxon>Insecta</taxon>
        <taxon>Pterygota</taxon>
        <taxon>Neoptera</taxon>
        <taxon>Endopterygota</taxon>
        <taxon>Diptera</taxon>
        <taxon>Brachycera</taxon>
        <taxon>Muscomorpha</taxon>
        <taxon>Hippoboscoidea</taxon>
        <taxon>Glossinidae</taxon>
        <taxon>Glossina</taxon>
    </lineage>
</organism>
<evidence type="ECO:0000313" key="3">
    <source>
        <dbReference type="Proteomes" id="UP000091820"/>
    </source>
</evidence>
<dbReference type="VEuPathDB" id="VectorBase:GBRI005539"/>
<evidence type="ECO:0000256" key="1">
    <source>
        <dbReference type="SAM" id="Phobius"/>
    </source>
</evidence>
<keyword evidence="1" id="KW-1133">Transmembrane helix</keyword>
<dbReference type="EnsemblMetazoa" id="GBRI005539-RA">
    <property type="protein sequence ID" value="GBRI005539-PA"/>
    <property type="gene ID" value="GBRI005539"/>
</dbReference>
<keyword evidence="1" id="KW-0812">Transmembrane</keyword>
<reference evidence="2" key="2">
    <citation type="submission" date="2020-05" db="UniProtKB">
        <authorList>
            <consortium name="EnsemblMetazoa"/>
        </authorList>
    </citation>
    <scope>IDENTIFICATION</scope>
    <source>
        <strain evidence="2">IAEA</strain>
    </source>
</reference>
<dbReference type="Proteomes" id="UP000091820">
    <property type="component" value="Unassembled WGS sequence"/>
</dbReference>
<keyword evidence="1" id="KW-0472">Membrane</keyword>
<evidence type="ECO:0000313" key="2">
    <source>
        <dbReference type="EnsemblMetazoa" id="GBRI005539-PA"/>
    </source>
</evidence>
<feature type="transmembrane region" description="Helical" evidence="1">
    <location>
        <begin position="140"/>
        <end position="161"/>
    </location>
</feature>
<name>A0A1A9W406_9MUSC</name>